<evidence type="ECO:0000313" key="2">
    <source>
        <dbReference type="Proteomes" id="UP001292094"/>
    </source>
</evidence>
<proteinExistence type="predicted"/>
<gene>
    <name evidence="1" type="ORF">Pmani_021011</name>
</gene>
<dbReference type="Proteomes" id="UP001292094">
    <property type="component" value="Unassembled WGS sequence"/>
</dbReference>
<keyword evidence="2" id="KW-1185">Reference proteome</keyword>
<dbReference type="EMBL" id="JAWZYT010002025">
    <property type="protein sequence ID" value="KAK4307196.1"/>
    <property type="molecule type" value="Genomic_DNA"/>
</dbReference>
<dbReference type="AlphaFoldDB" id="A0AAE1PGF6"/>
<protein>
    <submittedName>
        <fullName evidence="1">Uncharacterized protein</fullName>
    </submittedName>
</protein>
<evidence type="ECO:0000313" key="1">
    <source>
        <dbReference type="EMBL" id="KAK4307196.1"/>
    </source>
</evidence>
<accession>A0AAE1PGF6</accession>
<comment type="caution">
    <text evidence="1">The sequence shown here is derived from an EMBL/GenBank/DDBJ whole genome shotgun (WGS) entry which is preliminary data.</text>
</comment>
<name>A0AAE1PGF6_9EUCA</name>
<reference evidence="1" key="1">
    <citation type="submission" date="2023-11" db="EMBL/GenBank/DDBJ databases">
        <title>Genome assemblies of two species of porcelain crab, Petrolisthes cinctipes and Petrolisthes manimaculis (Anomura: Porcellanidae).</title>
        <authorList>
            <person name="Angst P."/>
        </authorList>
    </citation>
    <scope>NUCLEOTIDE SEQUENCE</scope>
    <source>
        <strain evidence="1">PB745_02</strain>
        <tissue evidence="1">Gill</tissue>
    </source>
</reference>
<organism evidence="1 2">
    <name type="scientific">Petrolisthes manimaculis</name>
    <dbReference type="NCBI Taxonomy" id="1843537"/>
    <lineage>
        <taxon>Eukaryota</taxon>
        <taxon>Metazoa</taxon>
        <taxon>Ecdysozoa</taxon>
        <taxon>Arthropoda</taxon>
        <taxon>Crustacea</taxon>
        <taxon>Multicrustacea</taxon>
        <taxon>Malacostraca</taxon>
        <taxon>Eumalacostraca</taxon>
        <taxon>Eucarida</taxon>
        <taxon>Decapoda</taxon>
        <taxon>Pleocyemata</taxon>
        <taxon>Anomura</taxon>
        <taxon>Galatheoidea</taxon>
        <taxon>Porcellanidae</taxon>
        <taxon>Petrolisthes</taxon>
    </lineage>
</organism>
<sequence length="111" mass="13424">MSKRRSGFVFEYRQDQLCMTAKSTVRRQHFCSKSLEISQERVCQRKRARLDSVSFYFEVNWDWLSGVDCRLFGVEFDSRVWNWLVRKKEMLNGWSCLVEEDLVESYFNEIS</sequence>